<protein>
    <submittedName>
        <fullName evidence="1">Uncharacterized protein</fullName>
    </submittedName>
</protein>
<organism evidence="1 2">
    <name type="scientific">Rotaria sordida</name>
    <dbReference type="NCBI Taxonomy" id="392033"/>
    <lineage>
        <taxon>Eukaryota</taxon>
        <taxon>Metazoa</taxon>
        <taxon>Spiralia</taxon>
        <taxon>Gnathifera</taxon>
        <taxon>Rotifera</taxon>
        <taxon>Eurotatoria</taxon>
        <taxon>Bdelloidea</taxon>
        <taxon>Philodinida</taxon>
        <taxon>Philodinidae</taxon>
        <taxon>Rotaria</taxon>
    </lineage>
</organism>
<accession>A0A820MLF4</accession>
<dbReference type="Proteomes" id="UP000663836">
    <property type="component" value="Unassembled WGS sequence"/>
</dbReference>
<dbReference type="EMBL" id="CAJOBD010058870">
    <property type="protein sequence ID" value="CAF4376083.1"/>
    <property type="molecule type" value="Genomic_DNA"/>
</dbReference>
<sequence length="63" mass="7722">GDFRSNDKKQNINFRNELIIHFLTALLVDYEKQWYLGMIRRRTLYILIKLIEKAKHQHSLKLH</sequence>
<gene>
    <name evidence="1" type="ORF">JBS370_LOCUS42693</name>
</gene>
<evidence type="ECO:0000313" key="2">
    <source>
        <dbReference type="Proteomes" id="UP000663836"/>
    </source>
</evidence>
<comment type="caution">
    <text evidence="1">The sequence shown here is derived from an EMBL/GenBank/DDBJ whole genome shotgun (WGS) entry which is preliminary data.</text>
</comment>
<proteinExistence type="predicted"/>
<evidence type="ECO:0000313" key="1">
    <source>
        <dbReference type="EMBL" id="CAF4376083.1"/>
    </source>
</evidence>
<feature type="non-terminal residue" evidence="1">
    <location>
        <position position="1"/>
    </location>
</feature>
<name>A0A820MLF4_9BILA</name>
<reference evidence="1" key="1">
    <citation type="submission" date="2021-02" db="EMBL/GenBank/DDBJ databases">
        <authorList>
            <person name="Nowell W R."/>
        </authorList>
    </citation>
    <scope>NUCLEOTIDE SEQUENCE</scope>
</reference>
<dbReference type="AlphaFoldDB" id="A0A820MLF4"/>